<evidence type="ECO:0000313" key="10">
    <source>
        <dbReference type="EMBL" id="OGD79917.1"/>
    </source>
</evidence>
<comment type="caution">
    <text evidence="10">The sequence shown here is derived from an EMBL/GenBank/DDBJ whole genome shotgun (WGS) entry which is preliminary data.</text>
</comment>
<evidence type="ECO:0000256" key="6">
    <source>
        <dbReference type="ARBA" id="ARBA00023125"/>
    </source>
</evidence>
<organism evidence="10 11">
    <name type="scientific">Candidatus Collierbacteria bacterium RIFOXYB1_FULL_49_13</name>
    <dbReference type="NCBI Taxonomy" id="1817728"/>
    <lineage>
        <taxon>Bacteria</taxon>
        <taxon>Candidatus Collieribacteriota</taxon>
    </lineage>
</organism>
<evidence type="ECO:0000256" key="1">
    <source>
        <dbReference type="ARBA" id="ARBA00022741"/>
    </source>
</evidence>
<dbReference type="InterPro" id="IPR012340">
    <property type="entry name" value="NA-bd_OB-fold"/>
</dbReference>
<dbReference type="InterPro" id="IPR033454">
    <property type="entry name" value="RecG_wedge"/>
</dbReference>
<evidence type="ECO:0000256" key="4">
    <source>
        <dbReference type="ARBA" id="ARBA00022806"/>
    </source>
</evidence>
<feature type="domain" description="Helicase C-terminal" evidence="9">
    <location>
        <begin position="446"/>
        <end position="609"/>
    </location>
</feature>
<dbReference type="SMART" id="SM00490">
    <property type="entry name" value="HELICc"/>
    <property type="match status" value="1"/>
</dbReference>
<evidence type="ECO:0000259" key="9">
    <source>
        <dbReference type="PROSITE" id="PS51194"/>
    </source>
</evidence>
<dbReference type="GO" id="GO:0016787">
    <property type="term" value="F:hydrolase activity"/>
    <property type="evidence" value="ECO:0007669"/>
    <property type="project" value="UniProtKB-KW"/>
</dbReference>
<dbReference type="Gene3D" id="1.10.150.20">
    <property type="entry name" value="5' to 3' exonuclease, C-terminal subdomain"/>
    <property type="match status" value="1"/>
</dbReference>
<dbReference type="Gene3D" id="2.40.50.140">
    <property type="entry name" value="Nucleic acid-binding proteins"/>
    <property type="match status" value="1"/>
</dbReference>
<dbReference type="Pfam" id="PF00270">
    <property type="entry name" value="DEAD"/>
    <property type="match status" value="1"/>
</dbReference>
<dbReference type="SMART" id="SM00487">
    <property type="entry name" value="DEXDc"/>
    <property type="match status" value="1"/>
</dbReference>
<keyword evidence="7" id="KW-0234">DNA repair</keyword>
<evidence type="ECO:0000256" key="2">
    <source>
        <dbReference type="ARBA" id="ARBA00022763"/>
    </source>
</evidence>
<keyword evidence="4" id="KW-0347">Helicase</keyword>
<evidence type="ECO:0000256" key="3">
    <source>
        <dbReference type="ARBA" id="ARBA00022801"/>
    </source>
</evidence>
<sequence length="664" mass="73329">MLTSDPVTTIPGIGPSYQKLLEKLGAVTVGDLLNHFPRKYLDFSQPTNISSLRPYSTFCLRATVVSGTSLRTRAGKTMQKIVIRDHTGTLTLTWFNQPFILSTLKPDQEFFFVGTTKDSTYFVTPLLQEPATAQTLHTNRIVPFHPLTGGLSGKWLRHKIHLALASTNLPEVLPPSIISQYRLASLGTAYSHIHFPQNPSDLHIAQTRFAFDDLLTLHLQLQKTKRAWQQLPTLPILTDTKLHQQFLDSLPFSLTPDQSKTISAVHTDLAENFPANRLIQGDVGSGKTIIAVAAALQAINAGLRVLVLAPTQILASQHCQTFSRFLSPFSITPTLITSGAFPKSLSPLLIGTHALLLPKYQTDLSSVGLVVLDEQQRFGVLQRNFFVSKTHTPHHLTLSATPIPRTIALSLVGHLDISNIKTLPAQKKPIKTWLVPEAKRAAAYTWIGQEIHQHHVQVFFVCPAIDPQGEADAGSTRSATRLHQLLQKTVFPRLRVGLLHGRLKKADQQAVIQDYQEKRLDILVSTTVIEVGIDIKNANIMVIESAEHFGLSQLHQLRGRVGRGVEQGYCLLFASGHADGDQISRLKHLENSTDGFALARLDLKLRGAGSLFGTHQSGHLHTHLTEFWSRSLSKKAQSAAVDLMSHHPTHPLVVNIPPSINLQT</sequence>
<dbReference type="Proteomes" id="UP000176682">
    <property type="component" value="Unassembled WGS sequence"/>
</dbReference>
<dbReference type="PROSITE" id="PS51192">
    <property type="entry name" value="HELICASE_ATP_BIND_1"/>
    <property type="match status" value="1"/>
</dbReference>
<evidence type="ECO:0000313" key="11">
    <source>
        <dbReference type="Proteomes" id="UP000176682"/>
    </source>
</evidence>
<dbReference type="GO" id="GO:0003678">
    <property type="term" value="F:DNA helicase activity"/>
    <property type="evidence" value="ECO:0007669"/>
    <property type="project" value="TreeGrafter"/>
</dbReference>
<keyword evidence="1" id="KW-0547">Nucleotide-binding</keyword>
<feature type="domain" description="Helicase ATP-binding" evidence="8">
    <location>
        <begin position="268"/>
        <end position="420"/>
    </location>
</feature>
<dbReference type="InterPro" id="IPR014001">
    <property type="entry name" value="Helicase_ATP-bd"/>
</dbReference>
<reference evidence="10 11" key="1">
    <citation type="journal article" date="2016" name="Nat. Commun.">
        <title>Thousands of microbial genomes shed light on interconnected biogeochemical processes in an aquifer system.</title>
        <authorList>
            <person name="Anantharaman K."/>
            <person name="Brown C.T."/>
            <person name="Hug L.A."/>
            <person name="Sharon I."/>
            <person name="Castelle C.J."/>
            <person name="Probst A.J."/>
            <person name="Thomas B.C."/>
            <person name="Singh A."/>
            <person name="Wilkins M.J."/>
            <person name="Karaoz U."/>
            <person name="Brodie E.L."/>
            <person name="Williams K.H."/>
            <person name="Hubbard S.S."/>
            <person name="Banfield J.F."/>
        </authorList>
    </citation>
    <scope>NUCLEOTIDE SEQUENCE [LARGE SCALE GENOMIC DNA]</scope>
</reference>
<dbReference type="GO" id="GO:0003677">
    <property type="term" value="F:DNA binding"/>
    <property type="evidence" value="ECO:0007669"/>
    <property type="project" value="UniProtKB-KW"/>
</dbReference>
<dbReference type="InterPro" id="IPR011545">
    <property type="entry name" value="DEAD/DEAH_box_helicase_dom"/>
</dbReference>
<keyword evidence="3" id="KW-0378">Hydrolase</keyword>
<dbReference type="GO" id="GO:0005524">
    <property type="term" value="F:ATP binding"/>
    <property type="evidence" value="ECO:0007669"/>
    <property type="project" value="UniProtKB-KW"/>
</dbReference>
<keyword evidence="2" id="KW-0227">DNA damage</keyword>
<dbReference type="AlphaFoldDB" id="A0A1F5FJX8"/>
<dbReference type="Pfam" id="PF17191">
    <property type="entry name" value="RecG_wedge"/>
    <property type="match status" value="1"/>
</dbReference>
<evidence type="ECO:0000259" key="8">
    <source>
        <dbReference type="PROSITE" id="PS51192"/>
    </source>
</evidence>
<dbReference type="PANTHER" id="PTHR47964">
    <property type="entry name" value="ATP-DEPENDENT DNA HELICASE HOMOLOG RECG, CHLOROPLASTIC"/>
    <property type="match status" value="1"/>
</dbReference>
<proteinExistence type="predicted"/>
<dbReference type="Gene3D" id="3.40.50.300">
    <property type="entry name" value="P-loop containing nucleotide triphosphate hydrolases"/>
    <property type="match status" value="2"/>
</dbReference>
<dbReference type="Pfam" id="PF00271">
    <property type="entry name" value="Helicase_C"/>
    <property type="match status" value="1"/>
</dbReference>
<keyword evidence="5" id="KW-0067">ATP-binding</keyword>
<evidence type="ECO:0000256" key="7">
    <source>
        <dbReference type="ARBA" id="ARBA00023204"/>
    </source>
</evidence>
<dbReference type="EMBL" id="MFAM01000005">
    <property type="protein sequence ID" value="OGD79917.1"/>
    <property type="molecule type" value="Genomic_DNA"/>
</dbReference>
<dbReference type="SUPFAM" id="SSF50249">
    <property type="entry name" value="Nucleic acid-binding proteins"/>
    <property type="match status" value="1"/>
</dbReference>
<dbReference type="InterPro" id="IPR001650">
    <property type="entry name" value="Helicase_C-like"/>
</dbReference>
<accession>A0A1F5FJX8</accession>
<gene>
    <name evidence="10" type="ORF">A2368_02490</name>
</gene>
<dbReference type="GO" id="GO:0006281">
    <property type="term" value="P:DNA repair"/>
    <property type="evidence" value="ECO:0007669"/>
    <property type="project" value="UniProtKB-KW"/>
</dbReference>
<protein>
    <submittedName>
        <fullName evidence="10">Uncharacterized protein</fullName>
    </submittedName>
</protein>
<dbReference type="PANTHER" id="PTHR47964:SF1">
    <property type="entry name" value="ATP-DEPENDENT DNA HELICASE HOMOLOG RECG, CHLOROPLASTIC"/>
    <property type="match status" value="1"/>
</dbReference>
<evidence type="ECO:0000256" key="5">
    <source>
        <dbReference type="ARBA" id="ARBA00022840"/>
    </source>
</evidence>
<name>A0A1F5FJX8_9BACT</name>
<dbReference type="InterPro" id="IPR047112">
    <property type="entry name" value="RecG/Mfd"/>
</dbReference>
<dbReference type="InterPro" id="IPR027417">
    <property type="entry name" value="P-loop_NTPase"/>
</dbReference>
<dbReference type="CDD" id="cd04488">
    <property type="entry name" value="RecG_wedge_OBF"/>
    <property type="match status" value="1"/>
</dbReference>
<keyword evidence="6" id="KW-0238">DNA-binding</keyword>
<dbReference type="SUPFAM" id="SSF52540">
    <property type="entry name" value="P-loop containing nucleoside triphosphate hydrolases"/>
    <property type="match status" value="2"/>
</dbReference>
<dbReference type="PROSITE" id="PS51194">
    <property type="entry name" value="HELICASE_CTER"/>
    <property type="match status" value="1"/>
</dbReference>